<feature type="domain" description="Chromo" evidence="3">
    <location>
        <begin position="8"/>
        <end position="66"/>
    </location>
</feature>
<keyword evidence="5" id="KW-1185">Reference proteome</keyword>
<sequence length="136" mass="15960">MNKDQYEYVVEKVVDKRVNEDKVEYYIKWKGYTTADNTWEPEENLDCSGLIAEFEENLKNKEGDKKKGFDRGLVPECIIGATKRSKEVYFLMKWKGTDVGDFVKAKEANEKCPEIVIKYYEQITSFNAFHQLVLHT</sequence>
<organism evidence="4 5">
    <name type="scientific">Chironomus riparius</name>
    <dbReference type="NCBI Taxonomy" id="315576"/>
    <lineage>
        <taxon>Eukaryota</taxon>
        <taxon>Metazoa</taxon>
        <taxon>Ecdysozoa</taxon>
        <taxon>Arthropoda</taxon>
        <taxon>Hexapoda</taxon>
        <taxon>Insecta</taxon>
        <taxon>Pterygota</taxon>
        <taxon>Neoptera</taxon>
        <taxon>Endopterygota</taxon>
        <taxon>Diptera</taxon>
        <taxon>Nematocera</taxon>
        <taxon>Chironomoidea</taxon>
        <taxon>Chironomidae</taxon>
        <taxon>Chironominae</taxon>
        <taxon>Chironomus</taxon>
    </lineage>
</organism>
<dbReference type="GO" id="GO:0000792">
    <property type="term" value="C:heterochromatin"/>
    <property type="evidence" value="ECO:0007669"/>
    <property type="project" value="UniProtKB-ARBA"/>
</dbReference>
<name>A0A9P0NE55_9DIPT</name>
<dbReference type="Gene3D" id="2.40.50.40">
    <property type="match status" value="2"/>
</dbReference>
<evidence type="ECO:0000313" key="4">
    <source>
        <dbReference type="EMBL" id="CAH1715374.1"/>
    </source>
</evidence>
<dbReference type="Pfam" id="PF00385">
    <property type="entry name" value="Chromo"/>
    <property type="match status" value="1"/>
</dbReference>
<dbReference type="PRINTS" id="PR00504">
    <property type="entry name" value="CHROMODOMAIN"/>
</dbReference>
<dbReference type="PROSITE" id="PS00598">
    <property type="entry name" value="CHROMO_1"/>
    <property type="match status" value="1"/>
</dbReference>
<dbReference type="EMBL" id="OU895877">
    <property type="protein sequence ID" value="CAH1715374.1"/>
    <property type="molecule type" value="Genomic_DNA"/>
</dbReference>
<dbReference type="PANTHER" id="PTHR22812">
    <property type="entry name" value="CHROMOBOX PROTEIN"/>
    <property type="match status" value="1"/>
</dbReference>
<reference evidence="4" key="2">
    <citation type="submission" date="2022-10" db="EMBL/GenBank/DDBJ databases">
        <authorList>
            <consortium name="ENA_rothamsted_submissions"/>
            <consortium name="culmorum"/>
            <person name="King R."/>
        </authorList>
    </citation>
    <scope>NUCLEOTIDE SEQUENCE</scope>
</reference>
<evidence type="ECO:0000259" key="3">
    <source>
        <dbReference type="PROSITE" id="PS50013"/>
    </source>
</evidence>
<dbReference type="InterPro" id="IPR023779">
    <property type="entry name" value="Chromodomain_CS"/>
</dbReference>
<proteinExistence type="predicted"/>
<dbReference type="PROSITE" id="PS50013">
    <property type="entry name" value="CHROMO_2"/>
    <property type="match status" value="2"/>
</dbReference>
<dbReference type="OrthoDB" id="6430345at2759"/>
<dbReference type="SMART" id="SM00298">
    <property type="entry name" value="CHROMO"/>
    <property type="match status" value="2"/>
</dbReference>
<gene>
    <name evidence="4" type="ORF">CHIRRI_LOCUS3852</name>
</gene>
<accession>A0A9P0NE55</accession>
<dbReference type="Proteomes" id="UP001153620">
    <property type="component" value="Chromosome 1"/>
</dbReference>
<protein>
    <recommendedName>
        <fullName evidence="3">Chromo domain-containing protein</fullName>
    </recommendedName>
</protein>
<dbReference type="InterPro" id="IPR000953">
    <property type="entry name" value="Chromo/chromo_shadow_dom"/>
</dbReference>
<evidence type="ECO:0000256" key="2">
    <source>
        <dbReference type="ARBA" id="ARBA00023242"/>
    </source>
</evidence>
<dbReference type="AlphaFoldDB" id="A0A9P0NE55"/>
<reference evidence="4" key="1">
    <citation type="submission" date="2022-01" db="EMBL/GenBank/DDBJ databases">
        <authorList>
            <person name="King R."/>
        </authorList>
    </citation>
    <scope>NUCLEOTIDE SEQUENCE</scope>
</reference>
<comment type="subcellular location">
    <subcellularLocation>
        <location evidence="1">Nucleus</location>
    </subcellularLocation>
</comment>
<dbReference type="InterPro" id="IPR008251">
    <property type="entry name" value="Chromo_shadow_dom"/>
</dbReference>
<feature type="domain" description="Chromo" evidence="3">
    <location>
        <begin position="73"/>
        <end position="131"/>
    </location>
</feature>
<dbReference type="CDD" id="cd00034">
    <property type="entry name" value="CSD"/>
    <property type="match status" value="1"/>
</dbReference>
<dbReference type="InterPro" id="IPR016197">
    <property type="entry name" value="Chromo-like_dom_sf"/>
</dbReference>
<dbReference type="GO" id="GO:0005634">
    <property type="term" value="C:nucleus"/>
    <property type="evidence" value="ECO:0007669"/>
    <property type="project" value="UniProtKB-SubCell"/>
</dbReference>
<evidence type="ECO:0000313" key="5">
    <source>
        <dbReference type="Proteomes" id="UP001153620"/>
    </source>
</evidence>
<evidence type="ECO:0000256" key="1">
    <source>
        <dbReference type="ARBA" id="ARBA00004123"/>
    </source>
</evidence>
<dbReference type="SUPFAM" id="SSF54160">
    <property type="entry name" value="Chromo domain-like"/>
    <property type="match status" value="2"/>
</dbReference>
<dbReference type="Pfam" id="PF01393">
    <property type="entry name" value="Chromo_shadow"/>
    <property type="match status" value="1"/>
</dbReference>
<dbReference type="SMART" id="SM00300">
    <property type="entry name" value="ChSh"/>
    <property type="match status" value="1"/>
</dbReference>
<keyword evidence="2" id="KW-0539">Nucleus</keyword>
<dbReference type="InterPro" id="IPR017984">
    <property type="entry name" value="Chromo_dom_subgr"/>
</dbReference>
<dbReference type="InterPro" id="IPR051219">
    <property type="entry name" value="Heterochromatin_chromo-domain"/>
</dbReference>
<dbReference type="InterPro" id="IPR023780">
    <property type="entry name" value="Chromo_domain"/>
</dbReference>